<evidence type="ECO:0000313" key="2">
    <source>
        <dbReference type="Proteomes" id="UP000664917"/>
    </source>
</evidence>
<sequence>MAFRSGLEEKVADLLVNLGVKYEYECHKVAYQIQHTYCPDFLLPNGVFLEAKGHLTEEDRRKMKAVKQQNPDLDIRFVFQSPYNKIYKGSKTTYAKWAEKHGFPWCAFHSIPIEWLT</sequence>
<dbReference type="GO" id="GO:0008833">
    <property type="term" value="F:deoxyribonuclease IV (phage-T4-induced) activity"/>
    <property type="evidence" value="ECO:0007669"/>
    <property type="project" value="InterPro"/>
</dbReference>
<name>A0A874M9S7_9CAUD</name>
<organism evidence="1 2">
    <name type="scientific">Synechococcus phage S-SRP01</name>
    <dbReference type="NCBI Taxonomy" id="2781607"/>
    <lineage>
        <taxon>Viruses</taxon>
        <taxon>Duplodnaviria</taxon>
        <taxon>Heunggongvirae</taxon>
        <taxon>Uroviricota</taxon>
        <taxon>Caudoviricetes</taxon>
        <taxon>Autographivirales</taxon>
        <taxon>Sechaudvirinae</taxon>
        <taxon>Nerivirus</taxon>
        <taxon>Nerivirus SSRP01</taxon>
    </lineage>
</organism>
<dbReference type="EMBL" id="MW015080">
    <property type="protein sequence ID" value="QPD06432.1"/>
    <property type="molecule type" value="Genomic_DNA"/>
</dbReference>
<dbReference type="GO" id="GO:0016032">
    <property type="term" value="P:viral process"/>
    <property type="evidence" value="ECO:0007669"/>
    <property type="project" value="InterPro"/>
</dbReference>
<keyword evidence="1" id="KW-0540">Nuclease</keyword>
<dbReference type="Proteomes" id="UP000664917">
    <property type="component" value="Segment"/>
</dbReference>
<dbReference type="InterPro" id="IPR008029">
    <property type="entry name" value="Phage_T7_Gp3_endoDNaseI"/>
</dbReference>
<dbReference type="Gene3D" id="3.40.91.30">
    <property type="match status" value="1"/>
</dbReference>
<dbReference type="SUPFAM" id="SSF52980">
    <property type="entry name" value="Restriction endonuclease-like"/>
    <property type="match status" value="1"/>
</dbReference>
<proteinExistence type="predicted"/>
<protein>
    <submittedName>
        <fullName evidence="1">Endonuclease</fullName>
    </submittedName>
</protein>
<keyword evidence="1" id="KW-0255">Endonuclease</keyword>
<keyword evidence="2" id="KW-1185">Reference proteome</keyword>
<evidence type="ECO:0000313" key="1">
    <source>
        <dbReference type="EMBL" id="QPD06432.1"/>
    </source>
</evidence>
<keyword evidence="1" id="KW-0378">Hydrolase</keyword>
<dbReference type="CDD" id="cd22324">
    <property type="entry name" value="Endonuclease_I"/>
    <property type="match status" value="1"/>
</dbReference>
<dbReference type="InterPro" id="IPR011335">
    <property type="entry name" value="Restrct_endonuc-II-like"/>
</dbReference>
<dbReference type="Pfam" id="PF05367">
    <property type="entry name" value="Phage_endo_I"/>
    <property type="match status" value="1"/>
</dbReference>
<accession>A0A874M9S7</accession>
<reference evidence="1" key="1">
    <citation type="submission" date="2020-09" db="EMBL/GenBank/DDBJ databases">
        <authorList>
            <person name="Zhang D."/>
            <person name="Hatherill J.R."/>
            <person name="Ramirez J.F."/>
            <person name="Edinger B."/>
            <person name="Balarin R."/>
            <person name="Sullivan A."/>
            <person name="Humpal K.M."/>
            <person name="Guseva A."/>
            <person name="Butela K.A."/>
            <person name="Garlena R.A."/>
            <person name="Russell D.A."/>
            <person name="Pope W.H."/>
            <person name="Jacobs-Sera D."/>
            <person name="Hatfull G.F."/>
        </authorList>
    </citation>
    <scope>NUCLEOTIDE SEQUENCE</scope>
</reference>
<dbReference type="GO" id="GO:0015074">
    <property type="term" value="P:DNA integration"/>
    <property type="evidence" value="ECO:0007669"/>
    <property type="project" value="InterPro"/>
</dbReference>